<reference evidence="3 4" key="1">
    <citation type="submission" date="2018-04" db="EMBL/GenBank/DDBJ databases">
        <title>Genomic Encyclopedia of Type Strains, Phase III (KMG-III): the genomes of soil and plant-associated and newly described type strains.</title>
        <authorList>
            <person name="Whitman W."/>
        </authorList>
    </citation>
    <scope>NUCLEOTIDE SEQUENCE [LARGE SCALE GENOMIC DNA]</scope>
    <source>
        <strain evidence="3 4">NW12</strain>
    </source>
</reference>
<dbReference type="GO" id="GO:0016757">
    <property type="term" value="F:glycosyltransferase activity"/>
    <property type="evidence" value="ECO:0007669"/>
    <property type="project" value="UniProtKB-KW"/>
</dbReference>
<keyword evidence="4" id="KW-1185">Reference proteome</keyword>
<sequence length="398" mass="43854">MRIVDVNEFYSPTGGGVRTYIDRKMGILADLGHELIVVAPGREDRVEERPGGGRVIYLKSPGMPFDRNYGLFWDRAAIHRVLDELDPDVVECCSPWRPAWFVGEWTGPDGQQRALKSFFMHNDNIAAYAQRWFAGFASHDRIERAFGWYSRYMNRFLTRFDTVVTNGPALEKRLRARGVRIDAAMPLGIERGHFSPRLRDEALRGRLLQQCGLPADAMLLIGLGRHHGEKRWPLVVDAVARAGTDLPIGLILFGTGSQSKAIARRIGGSPHIRMFAPVYDRERLAAIMASCDALIHGSEAEPFGLVASEAMASGLPLIVPDTGGCAEIADRHASELYTARDATAAAAAIARLFARDRGMLRRAAVVASAQVRSDHAHAVELVDYYAGLIAARRGRLAA</sequence>
<comment type="caution">
    <text evidence="3">The sequence shown here is derived from an EMBL/GenBank/DDBJ whole genome shotgun (WGS) entry which is preliminary data.</text>
</comment>
<keyword evidence="3" id="KW-0328">Glycosyltransferase</keyword>
<accession>A0A2T4YUU2</accession>
<evidence type="ECO:0000313" key="3">
    <source>
        <dbReference type="EMBL" id="PTM47531.1"/>
    </source>
</evidence>
<dbReference type="PANTHER" id="PTHR45947:SF3">
    <property type="entry name" value="SULFOQUINOVOSYL TRANSFERASE SQD2"/>
    <property type="match status" value="1"/>
</dbReference>
<dbReference type="InterPro" id="IPR050194">
    <property type="entry name" value="Glycosyltransferase_grp1"/>
</dbReference>
<feature type="domain" description="Glycosyltransferase subfamily 4-like N-terminal" evidence="2">
    <location>
        <begin position="15"/>
        <end position="182"/>
    </location>
</feature>
<dbReference type="Pfam" id="PF00534">
    <property type="entry name" value="Glycos_transf_1"/>
    <property type="match status" value="1"/>
</dbReference>
<dbReference type="InterPro" id="IPR001296">
    <property type="entry name" value="Glyco_trans_1"/>
</dbReference>
<dbReference type="SUPFAM" id="SSF53756">
    <property type="entry name" value="UDP-Glycosyltransferase/glycogen phosphorylase"/>
    <property type="match status" value="1"/>
</dbReference>
<dbReference type="RefSeq" id="WP_107930643.1">
    <property type="nucleotide sequence ID" value="NZ_PZZN01000001.1"/>
</dbReference>
<dbReference type="InterPro" id="IPR028098">
    <property type="entry name" value="Glyco_trans_4-like_N"/>
</dbReference>
<dbReference type="Proteomes" id="UP000240996">
    <property type="component" value="Unassembled WGS sequence"/>
</dbReference>
<evidence type="ECO:0000313" key="4">
    <source>
        <dbReference type="Proteomes" id="UP000240996"/>
    </source>
</evidence>
<proteinExistence type="predicted"/>
<dbReference type="PANTHER" id="PTHR45947">
    <property type="entry name" value="SULFOQUINOVOSYL TRANSFERASE SQD2"/>
    <property type="match status" value="1"/>
</dbReference>
<dbReference type="AlphaFoldDB" id="A0A2T4YUU2"/>
<name>A0A2T4YUU2_9SPHN</name>
<organism evidence="3 4">
    <name type="scientific">Sphingomonas aerolata</name>
    <dbReference type="NCBI Taxonomy" id="185951"/>
    <lineage>
        <taxon>Bacteria</taxon>
        <taxon>Pseudomonadati</taxon>
        <taxon>Pseudomonadota</taxon>
        <taxon>Alphaproteobacteria</taxon>
        <taxon>Sphingomonadales</taxon>
        <taxon>Sphingomonadaceae</taxon>
        <taxon>Sphingomonas</taxon>
    </lineage>
</organism>
<evidence type="ECO:0000259" key="2">
    <source>
        <dbReference type="Pfam" id="PF13579"/>
    </source>
</evidence>
<dbReference type="EMBL" id="PZZN01000001">
    <property type="protein sequence ID" value="PTM47531.1"/>
    <property type="molecule type" value="Genomic_DNA"/>
</dbReference>
<gene>
    <name evidence="3" type="ORF">C8J24_0930</name>
</gene>
<dbReference type="Pfam" id="PF13579">
    <property type="entry name" value="Glyco_trans_4_4"/>
    <property type="match status" value="1"/>
</dbReference>
<keyword evidence="3" id="KW-0808">Transferase</keyword>
<protein>
    <submittedName>
        <fullName evidence="3">Alpha-1,6-mannosyltransferase</fullName>
    </submittedName>
</protein>
<evidence type="ECO:0000259" key="1">
    <source>
        <dbReference type="Pfam" id="PF00534"/>
    </source>
</evidence>
<dbReference type="Gene3D" id="3.40.50.2000">
    <property type="entry name" value="Glycogen Phosphorylase B"/>
    <property type="match status" value="2"/>
</dbReference>
<feature type="domain" description="Glycosyl transferase family 1" evidence="1">
    <location>
        <begin position="213"/>
        <end position="355"/>
    </location>
</feature>